<protein>
    <submittedName>
        <fullName evidence="5">Ankyrin repeat domain-containing protein</fullName>
    </submittedName>
</protein>
<keyword evidence="6" id="KW-1185">Reference proteome</keyword>
<dbReference type="PROSITE" id="PS50297">
    <property type="entry name" value="ANK_REP_REGION"/>
    <property type="match status" value="1"/>
</dbReference>
<dbReference type="Pfam" id="PF12796">
    <property type="entry name" value="Ank_2"/>
    <property type="match status" value="1"/>
</dbReference>
<feature type="region of interest" description="Disordered" evidence="4">
    <location>
        <begin position="81"/>
        <end position="105"/>
    </location>
</feature>
<evidence type="ECO:0000256" key="4">
    <source>
        <dbReference type="SAM" id="MobiDB-lite"/>
    </source>
</evidence>
<dbReference type="Gene3D" id="1.25.40.20">
    <property type="entry name" value="Ankyrin repeat-containing domain"/>
    <property type="match status" value="1"/>
</dbReference>
<dbReference type="InterPro" id="IPR002110">
    <property type="entry name" value="Ankyrin_rpt"/>
</dbReference>
<feature type="compositionally biased region" description="Basic and acidic residues" evidence="4">
    <location>
        <begin position="127"/>
        <end position="137"/>
    </location>
</feature>
<comment type="caution">
    <text evidence="5">The sequence shown here is derived from an EMBL/GenBank/DDBJ whole genome shotgun (WGS) entry which is preliminary data.</text>
</comment>
<evidence type="ECO:0000313" key="6">
    <source>
        <dbReference type="Proteomes" id="UP001214441"/>
    </source>
</evidence>
<feature type="region of interest" description="Disordered" evidence="4">
    <location>
        <begin position="127"/>
        <end position="147"/>
    </location>
</feature>
<dbReference type="RefSeq" id="WP_283742554.1">
    <property type="nucleotide sequence ID" value="NZ_JANCPR020000068.1"/>
</dbReference>
<keyword evidence="2 3" id="KW-0040">ANK repeat</keyword>
<proteinExistence type="predicted"/>
<evidence type="ECO:0000256" key="2">
    <source>
        <dbReference type="ARBA" id="ARBA00023043"/>
    </source>
</evidence>
<reference evidence="5 6" key="1">
    <citation type="submission" date="2023-05" db="EMBL/GenBank/DDBJ databases">
        <title>Streptantibioticus silvisoli sp. nov., acidotolerant actinomycetes 1 from pine litter.</title>
        <authorList>
            <person name="Swiecimska M."/>
            <person name="Golinska P."/>
            <person name="Sangal V."/>
            <person name="Wachnowicz B."/>
            <person name="Goodfellow M."/>
        </authorList>
    </citation>
    <scope>NUCLEOTIDE SEQUENCE [LARGE SCALE GENOMIC DNA]</scope>
    <source>
        <strain evidence="5 6">DSM 42109</strain>
    </source>
</reference>
<dbReference type="EMBL" id="JANCPR020000068">
    <property type="protein sequence ID" value="MDJ1137900.1"/>
    <property type="molecule type" value="Genomic_DNA"/>
</dbReference>
<gene>
    <name evidence="5" type="ORF">NMN56_039285</name>
</gene>
<evidence type="ECO:0000313" key="5">
    <source>
        <dbReference type="EMBL" id="MDJ1137900.1"/>
    </source>
</evidence>
<name>A0ABT7A979_9ACTN</name>
<sequence length="513" mass="54411">LDGTPWPRPTGKGRRYRLVSHGGFGGGFRTAVDLLLTGLPPEGPLTLVIEWPEQGVPETSTPLDAAVIRAAASQVLEIWPELTPASSPLPPEDEGEGEGKDEGEGASEVLGVGLAVFSDGVLASGAEERVDEWRDESADGSADGSVDERMVGPFARRAGPAKPGLAFEPDPHRYDPRPDWEDMPLGGWSDLALVRARLDAGADPRRPGEAEWDGRTPLHEAAEAGASAEVLAELVRRGASVDAPDDEGGTALWAAVCEGDAEGCEALLSVGADAWRPCVGEWSPGRLALTLPSLAPLFERLPGAVQLTGEEWEEQAAADRLIEVFGAVEHIEGTGVAFVAGLGEEELIRALGSTPAECPVLDLDREPGPFGTGPGGFDPGDFDESQSWVGVTGVEGGCVVIQPMGHMPGDERFLRKVSQDGGTAYGVYFNPKGGTFGNLARDGRTVRHEEIGLEPFEEDPPEFFLYRFWQRGDDAPYDAASLAYACATAGLQLTDPAPLLGPPRRWVRVPYSP</sequence>
<dbReference type="SUPFAM" id="SSF48403">
    <property type="entry name" value="Ankyrin repeat"/>
    <property type="match status" value="1"/>
</dbReference>
<accession>A0ABT7A979</accession>
<dbReference type="PROSITE" id="PS50088">
    <property type="entry name" value="ANK_REPEAT"/>
    <property type="match status" value="1"/>
</dbReference>
<feature type="non-terminal residue" evidence="5">
    <location>
        <position position="1"/>
    </location>
</feature>
<evidence type="ECO:0000256" key="3">
    <source>
        <dbReference type="PROSITE-ProRule" id="PRU00023"/>
    </source>
</evidence>
<dbReference type="InterPro" id="IPR036770">
    <property type="entry name" value="Ankyrin_rpt-contain_sf"/>
</dbReference>
<dbReference type="PANTHER" id="PTHR24171">
    <property type="entry name" value="ANKYRIN REPEAT DOMAIN-CONTAINING PROTEIN 39-RELATED"/>
    <property type="match status" value="1"/>
</dbReference>
<dbReference type="Proteomes" id="UP001214441">
    <property type="component" value="Unassembled WGS sequence"/>
</dbReference>
<keyword evidence="1" id="KW-0677">Repeat</keyword>
<dbReference type="SMART" id="SM00248">
    <property type="entry name" value="ANK"/>
    <property type="match status" value="2"/>
</dbReference>
<organism evidence="5 6">
    <name type="scientific">Streptomyces iconiensis</name>
    <dbReference type="NCBI Taxonomy" id="1384038"/>
    <lineage>
        <taxon>Bacteria</taxon>
        <taxon>Bacillati</taxon>
        <taxon>Actinomycetota</taxon>
        <taxon>Actinomycetes</taxon>
        <taxon>Kitasatosporales</taxon>
        <taxon>Streptomycetaceae</taxon>
        <taxon>Streptomyces</taxon>
    </lineage>
</organism>
<dbReference type="PANTHER" id="PTHR24171:SF8">
    <property type="entry name" value="BRCA1-ASSOCIATED RING DOMAIN PROTEIN 1"/>
    <property type="match status" value="1"/>
</dbReference>
<evidence type="ECO:0000256" key="1">
    <source>
        <dbReference type="ARBA" id="ARBA00022737"/>
    </source>
</evidence>
<feature type="repeat" description="ANK" evidence="3">
    <location>
        <begin position="213"/>
        <end position="246"/>
    </location>
</feature>